<name>A0A2S9YF19_9BACT</name>
<dbReference type="PROSITE" id="PS51257">
    <property type="entry name" value="PROKAR_LIPOPROTEIN"/>
    <property type="match status" value="1"/>
</dbReference>
<dbReference type="EMBL" id="PVNK01000073">
    <property type="protein sequence ID" value="PRQ03621.1"/>
    <property type="molecule type" value="Genomic_DNA"/>
</dbReference>
<feature type="chain" id="PRO_5015485359" description="Lipoprotein" evidence="1">
    <location>
        <begin position="20"/>
        <end position="152"/>
    </location>
</feature>
<dbReference type="AlphaFoldDB" id="A0A2S9YF19"/>
<comment type="caution">
    <text evidence="2">The sequence shown here is derived from an EMBL/GenBank/DDBJ whole genome shotgun (WGS) entry which is preliminary data.</text>
</comment>
<keyword evidence="3" id="KW-1185">Reference proteome</keyword>
<evidence type="ECO:0000313" key="3">
    <source>
        <dbReference type="Proteomes" id="UP000237968"/>
    </source>
</evidence>
<protein>
    <recommendedName>
        <fullName evidence="4">Lipoprotein</fullName>
    </recommendedName>
</protein>
<reference evidence="2 3" key="1">
    <citation type="submission" date="2018-03" db="EMBL/GenBank/DDBJ databases">
        <title>Draft Genome Sequences of the Obligatory Marine Myxobacteria Enhygromyxa salina SWB005.</title>
        <authorList>
            <person name="Poehlein A."/>
            <person name="Moghaddam J.A."/>
            <person name="Harms H."/>
            <person name="Alanjari M."/>
            <person name="Koenig G.M."/>
            <person name="Daniel R."/>
            <person name="Schaeberle T.F."/>
        </authorList>
    </citation>
    <scope>NUCLEOTIDE SEQUENCE [LARGE SCALE GENOMIC DNA]</scope>
    <source>
        <strain evidence="2 3">SWB005</strain>
    </source>
</reference>
<dbReference type="Proteomes" id="UP000237968">
    <property type="component" value="Unassembled WGS sequence"/>
</dbReference>
<evidence type="ECO:0000313" key="2">
    <source>
        <dbReference type="EMBL" id="PRQ03621.1"/>
    </source>
</evidence>
<keyword evidence="1" id="KW-0732">Signal</keyword>
<evidence type="ECO:0008006" key="4">
    <source>
        <dbReference type="Google" id="ProtNLM"/>
    </source>
</evidence>
<evidence type="ECO:0000256" key="1">
    <source>
        <dbReference type="SAM" id="SignalP"/>
    </source>
</evidence>
<accession>A0A2S9YF19</accession>
<sequence length="152" mass="16138">MTRVPLYLAMFVLSSVIGACSPGPVADPQPQCYPLDPSGDWPLTPEQLTEQYCGRGPTPTTGETEGRALTAVCIPAPSEGCDPCMLSAAEVDDKLRAKIANTLADASCPEDYEPTRFVRGCAAASPTTNECCFIAEYFTDKTVCDPVPDEAP</sequence>
<gene>
    <name evidence="2" type="ORF">ENSA5_13760</name>
</gene>
<proteinExistence type="predicted"/>
<organism evidence="2 3">
    <name type="scientific">Enhygromyxa salina</name>
    <dbReference type="NCBI Taxonomy" id="215803"/>
    <lineage>
        <taxon>Bacteria</taxon>
        <taxon>Pseudomonadati</taxon>
        <taxon>Myxococcota</taxon>
        <taxon>Polyangia</taxon>
        <taxon>Nannocystales</taxon>
        <taxon>Nannocystaceae</taxon>
        <taxon>Enhygromyxa</taxon>
    </lineage>
</organism>
<feature type="signal peptide" evidence="1">
    <location>
        <begin position="1"/>
        <end position="19"/>
    </location>
</feature>